<evidence type="ECO:0000256" key="6">
    <source>
        <dbReference type="ARBA" id="ARBA00022525"/>
    </source>
</evidence>
<keyword evidence="7" id="KW-0121">Carboxypeptidase</keyword>
<comment type="subcellular location">
    <subcellularLocation>
        <location evidence="1">Endoplasmic reticulum</location>
    </subcellularLocation>
    <subcellularLocation>
        <location evidence="3">Golgi apparatus</location>
    </subcellularLocation>
    <subcellularLocation>
        <location evidence="2">Lysosome</location>
    </subcellularLocation>
    <subcellularLocation>
        <location evidence="4">Secreted</location>
    </subcellularLocation>
</comment>
<dbReference type="AlphaFoldDB" id="A0A9W6HPZ8"/>
<evidence type="ECO:0000259" key="22">
    <source>
        <dbReference type="Pfam" id="PF04389"/>
    </source>
</evidence>
<evidence type="ECO:0000313" key="24">
    <source>
        <dbReference type="Proteomes" id="UP001142325"/>
    </source>
</evidence>
<dbReference type="GO" id="GO:0005576">
    <property type="term" value="C:extracellular region"/>
    <property type="evidence" value="ECO:0007669"/>
    <property type="project" value="UniProtKB-SubCell"/>
</dbReference>
<keyword evidence="15" id="KW-0482">Metalloprotease</keyword>
<evidence type="ECO:0000256" key="12">
    <source>
        <dbReference type="ARBA" id="ARBA00022824"/>
    </source>
</evidence>
<keyword evidence="16" id="KW-0865">Zymogen</keyword>
<gene>
    <name evidence="23" type="ORF">GCM10017596_02240</name>
</gene>
<dbReference type="PANTHER" id="PTHR12053:SF3">
    <property type="entry name" value="CARBOXYPEPTIDASE Q"/>
    <property type="match status" value="1"/>
</dbReference>
<protein>
    <recommendedName>
        <fullName evidence="5">Carboxypeptidase Q</fullName>
    </recommendedName>
    <alternativeName>
        <fullName evidence="20">Plasma glutamate carboxypeptidase</fullName>
    </alternativeName>
</protein>
<keyword evidence="14" id="KW-0333">Golgi apparatus</keyword>
<name>A0A9W6HPZ8_9MICO</name>
<keyword evidence="9" id="KW-0479">Metal-binding</keyword>
<comment type="subunit">
    <text evidence="19">Homodimer. The monomeric form is inactive while the homodimer is active.</text>
</comment>
<organism evidence="23 24">
    <name type="scientific">Microbacterium keratanolyticum</name>
    <dbReference type="NCBI Taxonomy" id="67574"/>
    <lineage>
        <taxon>Bacteria</taxon>
        <taxon>Bacillati</taxon>
        <taxon>Actinomycetota</taxon>
        <taxon>Actinomycetes</taxon>
        <taxon>Micrococcales</taxon>
        <taxon>Microbacteriaceae</taxon>
        <taxon>Microbacterium</taxon>
    </lineage>
</organism>
<evidence type="ECO:0000256" key="8">
    <source>
        <dbReference type="ARBA" id="ARBA00022670"/>
    </source>
</evidence>
<evidence type="ECO:0000259" key="21">
    <source>
        <dbReference type="Pfam" id="PF02225"/>
    </source>
</evidence>
<evidence type="ECO:0000256" key="17">
    <source>
        <dbReference type="ARBA" id="ARBA00023180"/>
    </source>
</evidence>
<dbReference type="PANTHER" id="PTHR12053">
    <property type="entry name" value="PROTEASE FAMILY M28 PLASMA GLUTAMATE CARBOXYPEPTIDASE-RELATED"/>
    <property type="match status" value="1"/>
</dbReference>
<accession>A0A9W6HPZ8</accession>
<dbReference type="GO" id="GO:0006508">
    <property type="term" value="P:proteolysis"/>
    <property type="evidence" value="ECO:0007669"/>
    <property type="project" value="UniProtKB-KW"/>
</dbReference>
<dbReference type="InterPro" id="IPR046450">
    <property type="entry name" value="PA_dom_sf"/>
</dbReference>
<evidence type="ECO:0000256" key="4">
    <source>
        <dbReference type="ARBA" id="ARBA00004613"/>
    </source>
</evidence>
<evidence type="ECO:0000256" key="3">
    <source>
        <dbReference type="ARBA" id="ARBA00004555"/>
    </source>
</evidence>
<evidence type="ECO:0000256" key="19">
    <source>
        <dbReference type="ARBA" id="ARBA00025833"/>
    </source>
</evidence>
<dbReference type="InterPro" id="IPR039866">
    <property type="entry name" value="CPQ"/>
</dbReference>
<dbReference type="GO" id="GO:0005764">
    <property type="term" value="C:lysosome"/>
    <property type="evidence" value="ECO:0007669"/>
    <property type="project" value="UniProtKB-SubCell"/>
</dbReference>
<dbReference type="Proteomes" id="UP001142325">
    <property type="component" value="Unassembled WGS sequence"/>
</dbReference>
<evidence type="ECO:0000313" key="23">
    <source>
        <dbReference type="EMBL" id="GLK00509.1"/>
    </source>
</evidence>
<evidence type="ECO:0000256" key="20">
    <source>
        <dbReference type="ARBA" id="ARBA00033328"/>
    </source>
</evidence>
<keyword evidence="8" id="KW-0645">Protease</keyword>
<dbReference type="InterPro" id="IPR007484">
    <property type="entry name" value="Peptidase_M28"/>
</dbReference>
<keyword evidence="6" id="KW-0964">Secreted</keyword>
<keyword evidence="12" id="KW-0256">Endoplasmic reticulum</keyword>
<dbReference type="InterPro" id="IPR003137">
    <property type="entry name" value="PA_domain"/>
</dbReference>
<feature type="domain" description="PA" evidence="21">
    <location>
        <begin position="110"/>
        <end position="188"/>
    </location>
</feature>
<evidence type="ECO:0000256" key="16">
    <source>
        <dbReference type="ARBA" id="ARBA00023145"/>
    </source>
</evidence>
<evidence type="ECO:0000256" key="1">
    <source>
        <dbReference type="ARBA" id="ARBA00004240"/>
    </source>
</evidence>
<dbReference type="Gene3D" id="3.50.30.30">
    <property type="match status" value="1"/>
</dbReference>
<evidence type="ECO:0000256" key="7">
    <source>
        <dbReference type="ARBA" id="ARBA00022645"/>
    </source>
</evidence>
<dbReference type="Pfam" id="PF02225">
    <property type="entry name" value="PA"/>
    <property type="match status" value="1"/>
</dbReference>
<dbReference type="EMBL" id="BSET01000001">
    <property type="protein sequence ID" value="GLK00509.1"/>
    <property type="molecule type" value="Genomic_DNA"/>
</dbReference>
<keyword evidence="11" id="KW-0378">Hydrolase</keyword>
<proteinExistence type="predicted"/>
<dbReference type="GO" id="GO:0046872">
    <property type="term" value="F:metal ion binding"/>
    <property type="evidence" value="ECO:0007669"/>
    <property type="project" value="UniProtKB-KW"/>
</dbReference>
<dbReference type="GO" id="GO:0004180">
    <property type="term" value="F:carboxypeptidase activity"/>
    <property type="evidence" value="ECO:0007669"/>
    <property type="project" value="UniProtKB-KW"/>
</dbReference>
<dbReference type="Gene3D" id="3.40.630.10">
    <property type="entry name" value="Zn peptidases"/>
    <property type="match status" value="1"/>
</dbReference>
<reference evidence="23" key="1">
    <citation type="journal article" date="2014" name="Int. J. Syst. Evol. Microbiol.">
        <title>Complete genome sequence of Corynebacterium casei LMG S-19264T (=DSM 44701T), isolated from a smear-ripened cheese.</title>
        <authorList>
            <consortium name="US DOE Joint Genome Institute (JGI-PGF)"/>
            <person name="Walter F."/>
            <person name="Albersmeier A."/>
            <person name="Kalinowski J."/>
            <person name="Ruckert C."/>
        </authorList>
    </citation>
    <scope>NUCLEOTIDE SEQUENCE</scope>
    <source>
        <strain evidence="23">VKM Ac-1958</strain>
    </source>
</reference>
<dbReference type="SUPFAM" id="SSF53187">
    <property type="entry name" value="Zn-dependent exopeptidases"/>
    <property type="match status" value="1"/>
</dbReference>
<evidence type="ECO:0000256" key="2">
    <source>
        <dbReference type="ARBA" id="ARBA00004371"/>
    </source>
</evidence>
<dbReference type="RefSeq" id="WP_204938225.1">
    <property type="nucleotide sequence ID" value="NZ_BAAAUM010000001.1"/>
</dbReference>
<sequence>MHDNVRDLIGDIWLSGQLGADFTAVCDTGGRVAGTDSETAAQSYLEGAARALGGEYREQTFTVTGLRSDEHGVSMVASGRELQSYPLLNCAQVDDEFEVIDLGRGTPVDFEGARDRIPGKAVLVRHEFPFSTNHVHRGVKLELARTYGAAAFLIGNNQPGAGPVSGSGGAGEPGEMPAFGLSYDATSELSTALAFGPARVRLFNRATPGEWTGRNIFVHFPGRTQEHVVLSAHIDGHGLAESAMDNGSGLATVLEVARRLGPLAADSERGLTLALFTFEEWALTGSAEYVASLNEAERSLIHCNVNVDTPVGYPRLFGLTAGHPRILELLRQASVVGGTPVHPIYAHTTNSDHANFLAAGIPAVRLIGGYNDDSAGSRLLLTAADTRHRVEPLDLKHGAIVTALVTLAAMGA</sequence>
<evidence type="ECO:0000256" key="9">
    <source>
        <dbReference type="ARBA" id="ARBA00022723"/>
    </source>
</evidence>
<dbReference type="Pfam" id="PF04389">
    <property type="entry name" value="Peptidase_M28"/>
    <property type="match status" value="1"/>
</dbReference>
<keyword evidence="10" id="KW-0732">Signal</keyword>
<dbReference type="SUPFAM" id="SSF52025">
    <property type="entry name" value="PA domain"/>
    <property type="match status" value="1"/>
</dbReference>
<reference evidence="23" key="2">
    <citation type="submission" date="2023-01" db="EMBL/GenBank/DDBJ databases">
        <authorList>
            <person name="Sun Q."/>
            <person name="Evtushenko L."/>
        </authorList>
    </citation>
    <scope>NUCLEOTIDE SEQUENCE</scope>
    <source>
        <strain evidence="23">VKM Ac-1958</strain>
    </source>
</reference>
<keyword evidence="18" id="KW-0458">Lysosome</keyword>
<evidence type="ECO:0000256" key="11">
    <source>
        <dbReference type="ARBA" id="ARBA00022801"/>
    </source>
</evidence>
<dbReference type="GO" id="GO:0070573">
    <property type="term" value="F:metallodipeptidase activity"/>
    <property type="evidence" value="ECO:0007669"/>
    <property type="project" value="InterPro"/>
</dbReference>
<keyword evidence="13" id="KW-0862">Zinc</keyword>
<evidence type="ECO:0000256" key="14">
    <source>
        <dbReference type="ARBA" id="ARBA00023034"/>
    </source>
</evidence>
<keyword evidence="24" id="KW-1185">Reference proteome</keyword>
<evidence type="ECO:0000256" key="13">
    <source>
        <dbReference type="ARBA" id="ARBA00022833"/>
    </source>
</evidence>
<evidence type="ECO:0000256" key="15">
    <source>
        <dbReference type="ARBA" id="ARBA00023049"/>
    </source>
</evidence>
<keyword evidence="17" id="KW-0325">Glycoprotein</keyword>
<evidence type="ECO:0000256" key="5">
    <source>
        <dbReference type="ARBA" id="ARBA00014116"/>
    </source>
</evidence>
<comment type="caution">
    <text evidence="23">The sequence shown here is derived from an EMBL/GenBank/DDBJ whole genome shotgun (WGS) entry which is preliminary data.</text>
</comment>
<feature type="domain" description="Peptidase M28" evidence="22">
    <location>
        <begin position="215"/>
        <end position="371"/>
    </location>
</feature>
<evidence type="ECO:0000256" key="10">
    <source>
        <dbReference type="ARBA" id="ARBA00022729"/>
    </source>
</evidence>
<evidence type="ECO:0000256" key="18">
    <source>
        <dbReference type="ARBA" id="ARBA00023228"/>
    </source>
</evidence>